<evidence type="ECO:0000313" key="2">
    <source>
        <dbReference type="WBParaSite" id="SMUV_0000486901-mRNA-1"/>
    </source>
</evidence>
<keyword evidence="1" id="KW-1185">Reference proteome</keyword>
<dbReference type="WBParaSite" id="SMUV_0000486901-mRNA-1">
    <property type="protein sequence ID" value="SMUV_0000486901-mRNA-1"/>
    <property type="gene ID" value="SMUV_0000486901"/>
</dbReference>
<name>A0A0N5AK60_9BILA</name>
<protein>
    <submittedName>
        <fullName evidence="2">Uncharacterized protein</fullName>
    </submittedName>
</protein>
<evidence type="ECO:0000313" key="1">
    <source>
        <dbReference type="Proteomes" id="UP000046393"/>
    </source>
</evidence>
<dbReference type="AlphaFoldDB" id="A0A0N5AK60"/>
<accession>A0A0N5AK60</accession>
<proteinExistence type="predicted"/>
<sequence length="172" mass="20505">MWDSIFCWQPVTPYLTFYSVPAVKVVQQPETIDIDAVESRECFFLESTKRSNSFRSMKLIEKESFLRKMRIVLQTKNRTNMQLRHQMPLNWDQRYARQFCDLILKDGRAPKKVDFAALSQCVRWIEAFNVRLQEAVERFRKSKDEERKSKIVLEEPPWDVLEFLQESSADSS</sequence>
<organism evidence="1 2">
    <name type="scientific">Syphacia muris</name>
    <dbReference type="NCBI Taxonomy" id="451379"/>
    <lineage>
        <taxon>Eukaryota</taxon>
        <taxon>Metazoa</taxon>
        <taxon>Ecdysozoa</taxon>
        <taxon>Nematoda</taxon>
        <taxon>Chromadorea</taxon>
        <taxon>Rhabditida</taxon>
        <taxon>Spirurina</taxon>
        <taxon>Oxyuridomorpha</taxon>
        <taxon>Oxyuroidea</taxon>
        <taxon>Oxyuridae</taxon>
        <taxon>Syphacia</taxon>
    </lineage>
</organism>
<dbReference type="Proteomes" id="UP000046393">
    <property type="component" value="Unplaced"/>
</dbReference>
<reference evidence="2" key="1">
    <citation type="submission" date="2017-02" db="UniProtKB">
        <authorList>
            <consortium name="WormBaseParasite"/>
        </authorList>
    </citation>
    <scope>IDENTIFICATION</scope>
</reference>